<dbReference type="AlphaFoldDB" id="A0AAW2ZQV6"/>
<dbReference type="EMBL" id="JAOPGA020001865">
    <property type="protein sequence ID" value="KAL0491799.1"/>
    <property type="molecule type" value="Genomic_DNA"/>
</dbReference>
<evidence type="ECO:0000256" key="1">
    <source>
        <dbReference type="SAM" id="Coils"/>
    </source>
</evidence>
<accession>A0AAW2ZQV6</accession>
<proteinExistence type="predicted"/>
<keyword evidence="4" id="KW-1185">Reference proteome</keyword>
<sequence length="637" mass="72307">MNVDNFDNTDDEVSSAIDTIITSVNVQNTASNSHERDKRTALSRSIGSIEKNALSNLLEYSDEFLLSPREQQTQIVADQKNKTKAPNNVLPIVKQRPQSGAASKLEKQNTKKQLVPPSRAVQKEKTNANKDVKYDKGFAQNVKYILGIYKDVIVDKERRQRILENELMHHGNDSNLKVDQRAIGTKNLNTPRMKKIEQWAERQSSLEEQLFDNFGRSGELEKEILEVRTKYNNLVAAIRKKESNRKDVSTNTDLEDVTLLHPMQTEKTVETLKKKVGNLEATQSKLLDEMKQLRLGLELSTQEKKALDERHNKLTEMYLTTKKSEEHLLIELERKNSQIQLSPVNKSETPPSTTASENPTARLSVKTANDEIRMLGNQKEKWKAKYVMMERQFQESEKRVLLLHETRRKDTKRYEQEKGDLQDKLDIHIADLKQQLNSKDNINSGLQTHNKSLEKQVFELTQKLNTYEGIQAQDDAQQDIRSQSTILKSDGVLRTNVHVPQSKAKGVTVVYSSHKESQQPQQQQQTAPPTNTSTPVTSSVSSVALKRPQSSSTNMQSNVNRPLLNSSSTYILPRSVSALGNKPHSNLHLFNINTIGYSDKIIMQQPTSSSGSQQGLFPLEHRKIERPRSSASSRRSG</sequence>
<evidence type="ECO:0000256" key="2">
    <source>
        <dbReference type="SAM" id="MobiDB-lite"/>
    </source>
</evidence>
<gene>
    <name evidence="3" type="ORF">AKO1_010225</name>
</gene>
<evidence type="ECO:0000313" key="3">
    <source>
        <dbReference type="EMBL" id="KAL0491799.1"/>
    </source>
</evidence>
<keyword evidence="1" id="KW-0175">Coiled coil</keyword>
<name>A0AAW2ZQV6_9EUKA</name>
<feature type="compositionally biased region" description="Polar residues" evidence="2">
    <location>
        <begin position="548"/>
        <end position="561"/>
    </location>
</feature>
<feature type="region of interest" description="Disordered" evidence="2">
    <location>
        <begin position="508"/>
        <end position="561"/>
    </location>
</feature>
<dbReference type="Proteomes" id="UP001431209">
    <property type="component" value="Unassembled WGS sequence"/>
</dbReference>
<organism evidence="3 4">
    <name type="scientific">Acrasis kona</name>
    <dbReference type="NCBI Taxonomy" id="1008807"/>
    <lineage>
        <taxon>Eukaryota</taxon>
        <taxon>Discoba</taxon>
        <taxon>Heterolobosea</taxon>
        <taxon>Tetramitia</taxon>
        <taxon>Eutetramitia</taxon>
        <taxon>Acrasidae</taxon>
        <taxon>Acrasis</taxon>
    </lineage>
</organism>
<feature type="region of interest" description="Disordered" evidence="2">
    <location>
        <begin position="79"/>
        <end position="128"/>
    </location>
</feature>
<comment type="caution">
    <text evidence="3">The sequence shown here is derived from an EMBL/GenBank/DDBJ whole genome shotgun (WGS) entry which is preliminary data.</text>
</comment>
<feature type="coiled-coil region" evidence="1">
    <location>
        <begin position="365"/>
        <end position="399"/>
    </location>
</feature>
<feature type="region of interest" description="Disordered" evidence="2">
    <location>
        <begin position="340"/>
        <end position="361"/>
    </location>
</feature>
<feature type="coiled-coil region" evidence="1">
    <location>
        <begin position="269"/>
        <end position="317"/>
    </location>
</feature>
<feature type="compositionally biased region" description="Low complexity" evidence="2">
    <location>
        <begin position="518"/>
        <end position="544"/>
    </location>
</feature>
<feature type="compositionally biased region" description="Low complexity" evidence="2">
    <location>
        <begin position="604"/>
        <end position="615"/>
    </location>
</feature>
<evidence type="ECO:0000313" key="4">
    <source>
        <dbReference type="Proteomes" id="UP001431209"/>
    </source>
</evidence>
<reference evidence="3 4" key="1">
    <citation type="submission" date="2024-03" db="EMBL/GenBank/DDBJ databases">
        <title>The Acrasis kona genome and developmental transcriptomes reveal deep origins of eukaryotic multicellular pathways.</title>
        <authorList>
            <person name="Sheikh S."/>
            <person name="Fu C.-J."/>
            <person name="Brown M.W."/>
            <person name="Baldauf S.L."/>
        </authorList>
    </citation>
    <scope>NUCLEOTIDE SEQUENCE [LARGE SCALE GENOMIC DNA]</scope>
    <source>
        <strain evidence="3 4">ATCC MYA-3509</strain>
    </source>
</reference>
<feature type="compositionally biased region" description="Basic and acidic residues" evidence="2">
    <location>
        <begin position="619"/>
        <end position="628"/>
    </location>
</feature>
<feature type="region of interest" description="Disordered" evidence="2">
    <location>
        <begin position="604"/>
        <end position="637"/>
    </location>
</feature>
<protein>
    <submittedName>
        <fullName evidence="3">Cadherin</fullName>
    </submittedName>
</protein>